<feature type="compositionally biased region" description="Basic residues" evidence="1">
    <location>
        <begin position="109"/>
        <end position="122"/>
    </location>
</feature>
<keyword evidence="2" id="KW-0472">Membrane</keyword>
<evidence type="ECO:0000313" key="3">
    <source>
        <dbReference type="EMBL" id="RHG77357.1"/>
    </source>
</evidence>
<dbReference type="EMBL" id="QRIS01000085">
    <property type="protein sequence ID" value="RHG77357.1"/>
    <property type="molecule type" value="Genomic_DNA"/>
</dbReference>
<evidence type="ECO:0000256" key="1">
    <source>
        <dbReference type="SAM" id="MobiDB-lite"/>
    </source>
</evidence>
<feature type="compositionally biased region" description="Basic residues" evidence="1">
    <location>
        <begin position="137"/>
        <end position="149"/>
    </location>
</feature>
<reference evidence="3 4" key="1">
    <citation type="submission" date="2018-08" db="EMBL/GenBank/DDBJ databases">
        <title>A genome reference for cultivated species of the human gut microbiota.</title>
        <authorList>
            <person name="Zou Y."/>
            <person name="Xue W."/>
            <person name="Luo G."/>
        </authorList>
    </citation>
    <scope>NUCLEOTIDE SEQUENCE [LARGE SCALE GENOMIC DNA]</scope>
    <source>
        <strain evidence="3 4">AM21-18</strain>
    </source>
</reference>
<dbReference type="Proteomes" id="UP000283981">
    <property type="component" value="Unassembled WGS sequence"/>
</dbReference>
<accession>A0A414UQL7</accession>
<sequence>MSEREKVDTYTIPPNFAESGKWFSGRVSAGNVVEAAVMSLILLKILLQVPVDGRTKIYLGIIFILPVVIFAVIGVQGERLTAYLFHILCFLKNRRVLTTPSGRYQLERKRRIERREHKRRKKGGDNHQSGNKGTGRTVKRGKKGRKTSAKRKENFGVGTKES</sequence>
<comment type="caution">
    <text evidence="3">The sequence shown here is derived from an EMBL/GenBank/DDBJ whole genome shotgun (WGS) entry which is preliminary data.</text>
</comment>
<feature type="region of interest" description="Disordered" evidence="1">
    <location>
        <begin position="109"/>
        <end position="162"/>
    </location>
</feature>
<protein>
    <recommendedName>
        <fullName evidence="5">PrgI family protein</fullName>
    </recommendedName>
</protein>
<dbReference type="AlphaFoldDB" id="A0A414UQL7"/>
<name>A0A414UQL7_MEDGN</name>
<keyword evidence="2" id="KW-0812">Transmembrane</keyword>
<feature type="transmembrane region" description="Helical" evidence="2">
    <location>
        <begin position="57"/>
        <end position="75"/>
    </location>
</feature>
<gene>
    <name evidence="3" type="ORF">DW243_18605</name>
</gene>
<dbReference type="GeneID" id="93181317"/>
<evidence type="ECO:0000256" key="2">
    <source>
        <dbReference type="SAM" id="Phobius"/>
    </source>
</evidence>
<evidence type="ECO:0000313" key="4">
    <source>
        <dbReference type="Proteomes" id="UP000283981"/>
    </source>
</evidence>
<evidence type="ECO:0008006" key="5">
    <source>
        <dbReference type="Google" id="ProtNLM"/>
    </source>
</evidence>
<proteinExistence type="predicted"/>
<organism evidence="3 4">
    <name type="scientific">Mediterraneibacter gnavus</name>
    <name type="common">Ruminococcus gnavus</name>
    <dbReference type="NCBI Taxonomy" id="33038"/>
    <lineage>
        <taxon>Bacteria</taxon>
        <taxon>Bacillati</taxon>
        <taxon>Bacillota</taxon>
        <taxon>Clostridia</taxon>
        <taxon>Lachnospirales</taxon>
        <taxon>Lachnospiraceae</taxon>
        <taxon>Mediterraneibacter</taxon>
    </lineage>
</organism>
<feature type="compositionally biased region" description="Basic and acidic residues" evidence="1">
    <location>
        <begin position="150"/>
        <end position="162"/>
    </location>
</feature>
<dbReference type="RefSeq" id="WP_021739080.1">
    <property type="nucleotide sequence ID" value="NZ_BAABSA010000034.1"/>
</dbReference>
<keyword evidence="2" id="KW-1133">Transmembrane helix</keyword>